<keyword evidence="2 11" id="KW-0813">Transport</keyword>
<evidence type="ECO:0000256" key="7">
    <source>
        <dbReference type="ARBA" id="ARBA00023065"/>
    </source>
</evidence>
<dbReference type="InterPro" id="IPR000531">
    <property type="entry name" value="Beta-barrel_TonB"/>
</dbReference>
<evidence type="ECO:0000256" key="10">
    <source>
        <dbReference type="ARBA" id="ARBA00023237"/>
    </source>
</evidence>
<protein>
    <submittedName>
        <fullName evidence="13">TonB-dependent receptor</fullName>
    </submittedName>
</protein>
<comment type="subcellular location">
    <subcellularLocation>
        <location evidence="1 11">Cell outer membrane</location>
        <topology evidence="1 11">Multi-pass membrane protein</topology>
    </subcellularLocation>
</comment>
<evidence type="ECO:0000313" key="13">
    <source>
        <dbReference type="EMBL" id="HFB54885.1"/>
    </source>
</evidence>
<evidence type="ECO:0000256" key="6">
    <source>
        <dbReference type="ARBA" id="ARBA00023004"/>
    </source>
</evidence>
<evidence type="ECO:0000256" key="5">
    <source>
        <dbReference type="ARBA" id="ARBA00022692"/>
    </source>
</evidence>
<evidence type="ECO:0000259" key="12">
    <source>
        <dbReference type="Pfam" id="PF00593"/>
    </source>
</evidence>
<dbReference type="Gene3D" id="2.40.170.20">
    <property type="entry name" value="TonB-dependent receptor, beta-barrel domain"/>
    <property type="match status" value="1"/>
</dbReference>
<feature type="domain" description="TonB-dependent receptor-like beta-barrel" evidence="12">
    <location>
        <begin position="55"/>
        <end position="290"/>
    </location>
</feature>
<keyword evidence="8" id="KW-0798">TonB box</keyword>
<dbReference type="Pfam" id="PF00593">
    <property type="entry name" value="TonB_dep_Rec_b-barrel"/>
    <property type="match status" value="1"/>
</dbReference>
<dbReference type="Proteomes" id="UP000886042">
    <property type="component" value="Unassembled WGS sequence"/>
</dbReference>
<name>A0A7C3CC40_9PROT</name>
<dbReference type="PANTHER" id="PTHR32552:SF81">
    <property type="entry name" value="TONB-DEPENDENT OUTER MEMBRANE RECEPTOR"/>
    <property type="match status" value="1"/>
</dbReference>
<proteinExistence type="inferred from homology"/>
<comment type="caution">
    <text evidence="13">The sequence shown here is derived from an EMBL/GenBank/DDBJ whole genome shotgun (WGS) entry which is preliminary data.</text>
</comment>
<evidence type="ECO:0000256" key="3">
    <source>
        <dbReference type="ARBA" id="ARBA00022452"/>
    </source>
</evidence>
<gene>
    <name evidence="13" type="ORF">ENJ46_03090</name>
</gene>
<keyword evidence="3 11" id="KW-1134">Transmembrane beta strand</keyword>
<reference evidence="13" key="1">
    <citation type="journal article" date="2020" name="mSystems">
        <title>Genome- and Community-Level Interaction Insights into Carbon Utilization and Element Cycling Functions of Hydrothermarchaeota in Hydrothermal Sediment.</title>
        <authorList>
            <person name="Zhou Z."/>
            <person name="Liu Y."/>
            <person name="Xu W."/>
            <person name="Pan J."/>
            <person name="Luo Z.H."/>
            <person name="Li M."/>
        </authorList>
    </citation>
    <scope>NUCLEOTIDE SEQUENCE [LARGE SCALE GENOMIC DNA]</scope>
    <source>
        <strain evidence="13">HyVt-489</strain>
    </source>
</reference>
<comment type="similarity">
    <text evidence="11">Belongs to the TonB-dependent receptor family.</text>
</comment>
<dbReference type="SUPFAM" id="SSF56935">
    <property type="entry name" value="Porins"/>
    <property type="match status" value="1"/>
</dbReference>
<dbReference type="GO" id="GO:0009279">
    <property type="term" value="C:cell outer membrane"/>
    <property type="evidence" value="ECO:0007669"/>
    <property type="project" value="UniProtKB-SubCell"/>
</dbReference>
<evidence type="ECO:0000256" key="4">
    <source>
        <dbReference type="ARBA" id="ARBA00022496"/>
    </source>
</evidence>
<keyword evidence="4" id="KW-0410">Iron transport</keyword>
<evidence type="ECO:0000256" key="8">
    <source>
        <dbReference type="ARBA" id="ARBA00023077"/>
    </source>
</evidence>
<keyword evidence="9 11" id="KW-0472">Membrane</keyword>
<dbReference type="PANTHER" id="PTHR32552">
    <property type="entry name" value="FERRICHROME IRON RECEPTOR-RELATED"/>
    <property type="match status" value="1"/>
</dbReference>
<dbReference type="AlphaFoldDB" id="A0A7C3CC40"/>
<keyword evidence="13" id="KW-0675">Receptor</keyword>
<dbReference type="EMBL" id="DRMN01000202">
    <property type="protein sequence ID" value="HFB54885.1"/>
    <property type="molecule type" value="Genomic_DNA"/>
</dbReference>
<feature type="non-terminal residue" evidence="13">
    <location>
        <position position="1"/>
    </location>
</feature>
<evidence type="ECO:0000256" key="2">
    <source>
        <dbReference type="ARBA" id="ARBA00022448"/>
    </source>
</evidence>
<evidence type="ECO:0000256" key="1">
    <source>
        <dbReference type="ARBA" id="ARBA00004571"/>
    </source>
</evidence>
<keyword evidence="7" id="KW-0406">Ion transport</keyword>
<keyword evidence="6" id="KW-0408">Iron</keyword>
<dbReference type="GO" id="GO:0006826">
    <property type="term" value="P:iron ion transport"/>
    <property type="evidence" value="ECO:0007669"/>
    <property type="project" value="UniProtKB-KW"/>
</dbReference>
<dbReference type="InterPro" id="IPR039426">
    <property type="entry name" value="TonB-dep_rcpt-like"/>
</dbReference>
<evidence type="ECO:0000256" key="9">
    <source>
        <dbReference type="ARBA" id="ARBA00023136"/>
    </source>
</evidence>
<dbReference type="PROSITE" id="PS52016">
    <property type="entry name" value="TONB_DEPENDENT_REC_3"/>
    <property type="match status" value="1"/>
</dbReference>
<keyword evidence="10 11" id="KW-0998">Cell outer membrane</keyword>
<dbReference type="InterPro" id="IPR036942">
    <property type="entry name" value="Beta-barrel_TonB_sf"/>
</dbReference>
<evidence type="ECO:0000256" key="11">
    <source>
        <dbReference type="PROSITE-ProRule" id="PRU01360"/>
    </source>
</evidence>
<organism evidence="13">
    <name type="scientific">Hellea balneolensis</name>
    <dbReference type="NCBI Taxonomy" id="287478"/>
    <lineage>
        <taxon>Bacteria</taxon>
        <taxon>Pseudomonadati</taxon>
        <taxon>Pseudomonadota</taxon>
        <taxon>Alphaproteobacteria</taxon>
        <taxon>Maricaulales</taxon>
        <taxon>Robiginitomaculaceae</taxon>
        <taxon>Hellea</taxon>
    </lineage>
</organism>
<accession>A0A7C3CC40</accession>
<keyword evidence="5 11" id="KW-0812">Transmembrane</keyword>
<sequence>YSHDKKDYIATGVNCGLPEIDAPGNQFNGFAPCAGIARDGRGSLGIIAEAFEVPANDSWDDFSPMASIQYRPVDDVMLFGTISTGYKSGGFAGSQGVAAAATNSVNPESVTNYEFGFKSFLADRAVRLNATAFYMDYKDLQVVRFGPVAGTAFGSFQTTNIGSADIFGVEVEMDWAITDNFTLSGSYAFLDTQANDLIIVTTRGSTDFSGSDLRQAPKNSFNIVADYNLPLDGNLGELNFNASLSHTDKSHNDFATAAQTLNEARTLLDGNISWTSDDSRYKVSVWGKNIANKDYVAHSYFIGPGTIGVWGAPRTYGVTLTANY</sequence>